<dbReference type="AlphaFoldDB" id="A0A1R3K283"/>
<dbReference type="InterPro" id="IPR017853">
    <property type="entry name" value="GH"/>
</dbReference>
<dbReference type="CDD" id="cd14752">
    <property type="entry name" value="GH31_N"/>
    <property type="match status" value="1"/>
</dbReference>
<dbReference type="Gene3D" id="3.20.20.80">
    <property type="entry name" value="Glycosidases"/>
    <property type="match status" value="2"/>
</dbReference>
<dbReference type="InterPro" id="IPR000322">
    <property type="entry name" value="Glyco_hydro_31_TIM"/>
</dbReference>
<name>A0A1R3K283_9ROSI</name>
<dbReference type="PROSITE" id="PS00129">
    <property type="entry name" value="GLYCOSYL_HYDROL_F31_1"/>
    <property type="match status" value="1"/>
</dbReference>
<protein>
    <recommendedName>
        <fullName evidence="10">Probable glucan 1,3-alpha-glucosidase</fullName>
    </recommendedName>
    <alternativeName>
        <fullName evidence="9">Glucosidase II subunit alpha</fullName>
    </alternativeName>
</protein>
<sequence>MKMRPFTVSLIFLLFLASQTVHSWKKDEFRNCNQTPFCKRARSRKPGSCNLIAHDVSISDGDLTAKLIPKAPQDQDQDQIKPLTLSLSVYQDGIVRLKIDEDPSLDPPKKRFQVPDVVMPEFEAKKLWLQKASTEKLDGDGGSLSSVVYLSDGYEAVLRHDPFEVYVREKAGKGRVLSLNSHGLFDFEQLRAKKEGEDWEERFRGHTDTRPYGPQSISFDVSFYGSDFVYGIPEHAASFALKPTRGPGFEESEPYRLFNLDVFEYLHDSPFGIYGSIPFMVAHGKSGKSSGFFWLNAAEMQIDVLGNGWDAEDGILMPTGQNRIDTFWMSEAGIVDTFFFVGPGPKDVVRQYTGVTGLPSMPQLFATAYHQCRWNYRDEEDVENVDSKFDEHDIPYDVLWLDIEHTDGKRYFTWDKLLFPHPEEMQKKLAAKGRHMVTIVDPHIKRDEAFHLHKDATERGYYVKDASGKDYDGWCWPGSSSYIDMLGPEIRSWWGDKFSYENYVGSTPSLYIWNDMNEPSVFNGPEVTMPRDALHLGGVEHRELHNAYGYYFHMATSDGLLKRGDGKDRPFVLSRAFFAGSQRYGAVWTGDNTAEWEHLRVSVPMILTLGLTGMTFSGADVGGFFGNPEPELLVRWYQLGAYYPFFRGHAHHDTKRREPWLFGERNTELMRDAIRTRYTLLPYFYTLFREANVSGVPVVRPLWMEFPFDEATFSNDEAFMVGNSLLVQGIYTERAKHASVYLPGKESWYDLRTGTAYKGGKIHKLEVSEESIPAFQRAGTIVPRKDRFRRSSTQMAHDPYTLVIALNSSQAAEGELYLDDGKSFDFKNGAYIHRRFVFSKGQLTSSNAASSSLGKNSFPSDCIIERIILLGYTPGPKSALVEPGNKNAEIELGPLRLGGRGAAALTIRKPGVRVTEDWTIKFL</sequence>
<evidence type="ECO:0000256" key="3">
    <source>
        <dbReference type="ARBA" id="ARBA00007806"/>
    </source>
</evidence>
<keyword evidence="4 12" id="KW-0732">Signal</keyword>
<keyword evidence="7" id="KW-0325">Glycoprotein</keyword>
<dbReference type="SUPFAM" id="SSF51445">
    <property type="entry name" value="(Trans)glycosidases"/>
    <property type="match status" value="1"/>
</dbReference>
<evidence type="ECO:0000259" key="14">
    <source>
        <dbReference type="Pfam" id="PF13802"/>
    </source>
</evidence>
<evidence type="ECO:0000259" key="15">
    <source>
        <dbReference type="Pfam" id="PF21365"/>
    </source>
</evidence>
<evidence type="ECO:0000256" key="7">
    <source>
        <dbReference type="ARBA" id="ARBA00023180"/>
    </source>
</evidence>
<keyword evidence="5 11" id="KW-0378">Hydrolase</keyword>
<reference evidence="17" key="1">
    <citation type="submission" date="2013-09" db="EMBL/GenBank/DDBJ databases">
        <title>Corchorus olitorius genome sequencing.</title>
        <authorList>
            <person name="Alam M."/>
            <person name="Haque M.S."/>
            <person name="Islam M.S."/>
            <person name="Emdad E.M."/>
            <person name="Islam M.M."/>
            <person name="Ahmed B."/>
            <person name="Halim A."/>
            <person name="Hossen Q.M.M."/>
            <person name="Hossain M.Z."/>
            <person name="Ahmed R."/>
            <person name="Khan M.M."/>
            <person name="Islam R."/>
            <person name="Rashid M.M."/>
            <person name="Khan S.A."/>
            <person name="Rahman M.S."/>
            <person name="Alam M."/>
            <person name="Yahiya A.S."/>
            <person name="Khan M.S."/>
            <person name="Azam M.S."/>
            <person name="Haque T."/>
            <person name="Lashkar M.Z.H."/>
            <person name="Akhand A.I."/>
            <person name="Morshed G."/>
            <person name="Roy S."/>
            <person name="Uddin K.S."/>
            <person name="Rabeya T."/>
            <person name="Hossain A.S."/>
            <person name="Chowdhury A."/>
            <person name="Snigdha A.R."/>
            <person name="Mortoza M.S."/>
            <person name="Matin S.A."/>
            <person name="Hoque S.M.E."/>
            <person name="Islam M.K."/>
            <person name="Roy D.K."/>
            <person name="Haider R."/>
            <person name="Moosa M.M."/>
            <person name="Elias S.M."/>
            <person name="Hasan A.M."/>
            <person name="Jahan S."/>
            <person name="Shafiuddin M."/>
            <person name="Mahmood N."/>
            <person name="Shommy N.S."/>
        </authorList>
    </citation>
    <scope>NUCLEOTIDE SEQUENCE [LARGE SCALE GENOMIC DNA]</scope>
    <source>
        <strain evidence="17">cv. O-4</strain>
    </source>
</reference>
<evidence type="ECO:0000256" key="2">
    <source>
        <dbReference type="ARBA" id="ARBA00004833"/>
    </source>
</evidence>
<feature type="domain" description="Glycosyl hydrolase family 31 C-terminal" evidence="15">
    <location>
        <begin position="695"/>
        <end position="782"/>
    </location>
</feature>
<feature type="domain" description="Glycoside hydrolase family 31 TIM barrel" evidence="13">
    <location>
        <begin position="359"/>
        <end position="687"/>
    </location>
</feature>
<keyword evidence="6" id="KW-0256">Endoplasmic reticulum</keyword>
<dbReference type="STRING" id="93759.A0A1R3K283"/>
<evidence type="ECO:0000313" key="16">
    <source>
        <dbReference type="EMBL" id="OMP01199.1"/>
    </source>
</evidence>
<comment type="subcellular location">
    <subcellularLocation>
        <location evidence="1">Endoplasmic reticulum</location>
    </subcellularLocation>
</comment>
<evidence type="ECO:0000256" key="1">
    <source>
        <dbReference type="ARBA" id="ARBA00004240"/>
    </source>
</evidence>
<dbReference type="Pfam" id="PF01055">
    <property type="entry name" value="Glyco_hydro_31_2nd"/>
    <property type="match status" value="1"/>
</dbReference>
<dbReference type="Gene3D" id="2.60.40.1760">
    <property type="entry name" value="glycosyl hydrolase (family 31)"/>
    <property type="match status" value="1"/>
</dbReference>
<dbReference type="Gene3D" id="2.60.40.1180">
    <property type="entry name" value="Golgi alpha-mannosidase II"/>
    <property type="match status" value="2"/>
</dbReference>
<dbReference type="CDD" id="cd06603">
    <property type="entry name" value="GH31_GANC_GANAB_alpha"/>
    <property type="match status" value="1"/>
</dbReference>
<dbReference type="GO" id="GO:0030246">
    <property type="term" value="F:carbohydrate binding"/>
    <property type="evidence" value="ECO:0007669"/>
    <property type="project" value="InterPro"/>
</dbReference>
<evidence type="ECO:0000256" key="6">
    <source>
        <dbReference type="ARBA" id="ARBA00022824"/>
    </source>
</evidence>
<evidence type="ECO:0000256" key="10">
    <source>
        <dbReference type="ARBA" id="ARBA00073689"/>
    </source>
</evidence>
<dbReference type="GO" id="GO:0005975">
    <property type="term" value="P:carbohydrate metabolic process"/>
    <property type="evidence" value="ECO:0007669"/>
    <property type="project" value="InterPro"/>
</dbReference>
<dbReference type="GO" id="GO:0006491">
    <property type="term" value="P:N-glycan processing"/>
    <property type="evidence" value="ECO:0007669"/>
    <property type="project" value="TreeGrafter"/>
</dbReference>
<evidence type="ECO:0000256" key="5">
    <source>
        <dbReference type="ARBA" id="ARBA00022801"/>
    </source>
</evidence>
<dbReference type="EMBL" id="AWUE01014822">
    <property type="protein sequence ID" value="OMP01199.1"/>
    <property type="molecule type" value="Genomic_DNA"/>
</dbReference>
<dbReference type="Proteomes" id="UP000187203">
    <property type="component" value="Unassembled WGS sequence"/>
</dbReference>
<dbReference type="OrthoDB" id="3237269at2759"/>
<feature type="domain" description="Glycoside hydrolase family 31 N-terminal" evidence="14">
    <location>
        <begin position="84"/>
        <end position="303"/>
    </location>
</feature>
<evidence type="ECO:0000256" key="4">
    <source>
        <dbReference type="ARBA" id="ARBA00022729"/>
    </source>
</evidence>
<dbReference type="InterPro" id="IPR030458">
    <property type="entry name" value="Glyco_hydro_31_AS"/>
</dbReference>
<dbReference type="InterPro" id="IPR013780">
    <property type="entry name" value="Glyco_hydro_b"/>
</dbReference>
<evidence type="ECO:0000313" key="17">
    <source>
        <dbReference type="Proteomes" id="UP000187203"/>
    </source>
</evidence>
<comment type="pathway">
    <text evidence="2">Glycan metabolism; N-glycan metabolism.</text>
</comment>
<feature type="chain" id="PRO_5012119377" description="Probable glucan 1,3-alpha-glucosidase" evidence="12">
    <location>
        <begin position="24"/>
        <end position="923"/>
    </location>
</feature>
<dbReference type="SUPFAM" id="SSF74650">
    <property type="entry name" value="Galactose mutarotase-like"/>
    <property type="match status" value="1"/>
</dbReference>
<keyword evidence="8 11" id="KW-0326">Glycosidase</keyword>
<feature type="signal peptide" evidence="12">
    <location>
        <begin position="1"/>
        <end position="23"/>
    </location>
</feature>
<dbReference type="FunFam" id="3.20.20.80:FF:000046">
    <property type="entry name" value="Glucosidase alpha, neutral C"/>
    <property type="match status" value="1"/>
</dbReference>
<dbReference type="Pfam" id="PF21365">
    <property type="entry name" value="Glyco_hydro_31_3rd"/>
    <property type="match status" value="1"/>
</dbReference>
<evidence type="ECO:0000259" key="13">
    <source>
        <dbReference type="Pfam" id="PF01055"/>
    </source>
</evidence>
<organism evidence="16 17">
    <name type="scientific">Corchorus olitorius</name>
    <dbReference type="NCBI Taxonomy" id="93759"/>
    <lineage>
        <taxon>Eukaryota</taxon>
        <taxon>Viridiplantae</taxon>
        <taxon>Streptophyta</taxon>
        <taxon>Embryophyta</taxon>
        <taxon>Tracheophyta</taxon>
        <taxon>Spermatophyta</taxon>
        <taxon>Magnoliopsida</taxon>
        <taxon>eudicotyledons</taxon>
        <taxon>Gunneridae</taxon>
        <taxon>Pentapetalae</taxon>
        <taxon>rosids</taxon>
        <taxon>malvids</taxon>
        <taxon>Malvales</taxon>
        <taxon>Malvaceae</taxon>
        <taxon>Grewioideae</taxon>
        <taxon>Apeibeae</taxon>
        <taxon>Corchorus</taxon>
    </lineage>
</organism>
<dbReference type="GO" id="GO:0005783">
    <property type="term" value="C:endoplasmic reticulum"/>
    <property type="evidence" value="ECO:0007669"/>
    <property type="project" value="UniProtKB-SubCell"/>
</dbReference>
<dbReference type="Pfam" id="PF13802">
    <property type="entry name" value="Gal_mutarotas_2"/>
    <property type="match status" value="1"/>
</dbReference>
<accession>A0A1R3K283</accession>
<dbReference type="SUPFAM" id="SSF51011">
    <property type="entry name" value="Glycosyl hydrolase domain"/>
    <property type="match status" value="1"/>
</dbReference>
<dbReference type="InterPro" id="IPR048395">
    <property type="entry name" value="Glyco_hydro_31_C"/>
</dbReference>
<dbReference type="InterPro" id="IPR025887">
    <property type="entry name" value="Glyco_hydro_31_N_dom"/>
</dbReference>
<dbReference type="InterPro" id="IPR011013">
    <property type="entry name" value="Gal_mutarotase_sf_dom"/>
</dbReference>
<dbReference type="PANTHER" id="PTHR22762:SF54">
    <property type="entry name" value="BCDNA.GH04962"/>
    <property type="match status" value="1"/>
</dbReference>
<evidence type="ECO:0000256" key="12">
    <source>
        <dbReference type="SAM" id="SignalP"/>
    </source>
</evidence>
<evidence type="ECO:0000256" key="8">
    <source>
        <dbReference type="ARBA" id="ARBA00023295"/>
    </source>
</evidence>
<evidence type="ECO:0000256" key="9">
    <source>
        <dbReference type="ARBA" id="ARBA00042895"/>
    </source>
</evidence>
<comment type="similarity">
    <text evidence="3 11">Belongs to the glycosyl hydrolase 31 family.</text>
</comment>
<dbReference type="FunFam" id="3.20.20.80:FF:000039">
    <property type="entry name" value="Glucosidase, alpha neutral C"/>
    <property type="match status" value="1"/>
</dbReference>
<gene>
    <name evidence="16" type="ORF">COLO4_12071</name>
</gene>
<evidence type="ECO:0000256" key="11">
    <source>
        <dbReference type="RuleBase" id="RU361185"/>
    </source>
</evidence>
<proteinExistence type="inferred from homology"/>
<comment type="caution">
    <text evidence="16">The sequence shown here is derived from an EMBL/GenBank/DDBJ whole genome shotgun (WGS) entry which is preliminary data.</text>
</comment>
<dbReference type="GO" id="GO:0090599">
    <property type="term" value="F:alpha-glucosidase activity"/>
    <property type="evidence" value="ECO:0007669"/>
    <property type="project" value="TreeGrafter"/>
</dbReference>
<keyword evidence="17" id="KW-1185">Reference proteome</keyword>
<dbReference type="PANTHER" id="PTHR22762">
    <property type="entry name" value="ALPHA-GLUCOSIDASE"/>
    <property type="match status" value="1"/>
</dbReference>